<dbReference type="EMBL" id="AP012273">
    <property type="protein sequence ID" value="BAO43732.1"/>
    <property type="molecule type" value="Genomic_DNA"/>
</dbReference>
<organism evidence="1 2">
    <name type="scientific">Thiolapillus brandeum</name>
    <dbReference type="NCBI Taxonomy" id="1076588"/>
    <lineage>
        <taxon>Bacteria</taxon>
        <taxon>Pseudomonadati</taxon>
        <taxon>Pseudomonadota</taxon>
        <taxon>Gammaproteobacteria</taxon>
        <taxon>Chromatiales</taxon>
        <taxon>Sedimenticolaceae</taxon>
        <taxon>Thiolapillus</taxon>
    </lineage>
</organism>
<keyword evidence="2" id="KW-1185">Reference proteome</keyword>
<evidence type="ECO:0008006" key="3">
    <source>
        <dbReference type="Google" id="ProtNLM"/>
    </source>
</evidence>
<evidence type="ECO:0000313" key="2">
    <source>
        <dbReference type="Proteomes" id="UP000031631"/>
    </source>
</evidence>
<dbReference type="Proteomes" id="UP000031631">
    <property type="component" value="Chromosome"/>
</dbReference>
<accession>A0A7U6JHF7</accession>
<dbReference type="RefSeq" id="WP_041065737.1">
    <property type="nucleotide sequence ID" value="NZ_AP012273.1"/>
</dbReference>
<dbReference type="KEGG" id="tbn:TBH_C0796"/>
<proteinExistence type="predicted"/>
<protein>
    <recommendedName>
        <fullName evidence="3">Lipoprotein</fullName>
    </recommendedName>
</protein>
<sequence length="308" mass="34812">MSQRLILIAAASLVALTLSGCNDEYYNDGGYSGGGGYGDYDAPRKDLVANCKGKIREKVRNRLGYGAKIEWGKYDMYNSARHETTINGKGKARNNGRKHKLVYTCRMNRRDAWVRSAHIELDNDSGDSHSGNWDQQAIRACKDRIRYQTSRNIHQQFSLNFTRQHVSTPAERRRHVTGEAVLQGRNGKGRISYDCKLHVNPLRLDNAGYRWLKPLPGAGTGGNGSYQPGITNKDAKHRCQKNLKNRLKLFGYHKIRFPGSSVRDIGNNRKQVDISVNAITEDGGSIRESYRCRINSRNGKVLDMNKMH</sequence>
<evidence type="ECO:0000313" key="1">
    <source>
        <dbReference type="EMBL" id="BAO43732.1"/>
    </source>
</evidence>
<reference evidence="1 2" key="1">
    <citation type="journal article" date="2014" name="PLoS ONE">
        <title>Physiological and genomic features of a novel sulfur-oxidizing gammaproteobacterium belonging to a previously uncultivated symbiotic lineage isolated from a hydrothermal vent.</title>
        <authorList>
            <person name="Nunoura T."/>
            <person name="Takaki Y."/>
            <person name="Kazama H."/>
            <person name="Kakuta J."/>
            <person name="Shimamura S."/>
            <person name="Makita H."/>
            <person name="Hirai M."/>
            <person name="Miyazaki M."/>
            <person name="Takai K."/>
        </authorList>
    </citation>
    <scope>NUCLEOTIDE SEQUENCE [LARGE SCALE GENOMIC DNA]</scope>
    <source>
        <strain evidence="1 2">Hiromi1</strain>
    </source>
</reference>
<dbReference type="PROSITE" id="PS51257">
    <property type="entry name" value="PROKAR_LIPOPROTEIN"/>
    <property type="match status" value="1"/>
</dbReference>
<dbReference type="AlphaFoldDB" id="A0A7U6JHF7"/>
<gene>
    <name evidence="1" type="ORF">TBH_C0796</name>
</gene>
<name>A0A7U6JHF7_9GAMM</name>